<evidence type="ECO:0000256" key="1">
    <source>
        <dbReference type="SAM" id="MobiDB-lite"/>
    </source>
</evidence>
<dbReference type="AlphaFoldDB" id="A0A9D3MB34"/>
<protein>
    <submittedName>
        <fullName evidence="2">Uncharacterized protein</fullName>
    </submittedName>
</protein>
<gene>
    <name evidence="2" type="ORF">ANANG_G00176680</name>
</gene>
<sequence length="406" mass="44415">MQVHHVITQAYCLFRNGTAVHRDFSCHSEDPHDSKQDGSSTEERQQRSPGKLLKRVQGPKGKGVPWLPVIDEYPPLPCPAQPWNGRVYQRSAAAWPSPPGSSNTGGAQNVKEIQDFLRNVLLKPGQDETPPNQQGFLQGQSVPKGTMRTETSPLHVVFNEKSDIPEAETRRCQTHTGAAIPSVSNHNLNADGLCVDFQSFGTAEDREIRPAGPCDKVKLHPCLERTTRPETKMTDTYPKQNAGAFKSIPPQGATELGSHHRSAGNTVLPGPHALGVPTADHCQTHPVRPPPGFQPLQQLFPQLFPPQQMTLQPGLNPLQMPTVPPVNQMNVVQEGIPPPIILFLPPGQPAPPFLMPANLPGGGPLWPSTPLRRDNFQANLSPNSAVPGFSETPLIYMKSQRWMQPS</sequence>
<accession>A0A9D3MB34</accession>
<dbReference type="EMBL" id="JAFIRN010000009">
    <property type="protein sequence ID" value="KAG5842348.1"/>
    <property type="molecule type" value="Genomic_DNA"/>
</dbReference>
<feature type="compositionally biased region" description="Polar residues" evidence="1">
    <location>
        <begin position="129"/>
        <end position="152"/>
    </location>
</feature>
<reference evidence="2" key="1">
    <citation type="submission" date="2021-01" db="EMBL/GenBank/DDBJ databases">
        <title>A chromosome-scale assembly of European eel, Anguilla anguilla.</title>
        <authorList>
            <person name="Henkel C."/>
            <person name="Jong-Raadsen S.A."/>
            <person name="Dufour S."/>
            <person name="Weltzien F.-A."/>
            <person name="Palstra A.P."/>
            <person name="Pelster B."/>
            <person name="Spaink H.P."/>
            <person name="Van Den Thillart G.E."/>
            <person name="Jansen H."/>
            <person name="Zahm M."/>
            <person name="Klopp C."/>
            <person name="Cedric C."/>
            <person name="Louis A."/>
            <person name="Berthelot C."/>
            <person name="Parey E."/>
            <person name="Roest Crollius H."/>
            <person name="Montfort J."/>
            <person name="Robinson-Rechavi M."/>
            <person name="Bucao C."/>
            <person name="Bouchez O."/>
            <person name="Gislard M."/>
            <person name="Lluch J."/>
            <person name="Milhes M."/>
            <person name="Lampietro C."/>
            <person name="Lopez Roques C."/>
            <person name="Donnadieu C."/>
            <person name="Braasch I."/>
            <person name="Desvignes T."/>
            <person name="Postlethwait J."/>
            <person name="Bobe J."/>
            <person name="Guiguen Y."/>
            <person name="Dirks R."/>
        </authorList>
    </citation>
    <scope>NUCLEOTIDE SEQUENCE</scope>
    <source>
        <strain evidence="2">Tag_6206</strain>
        <tissue evidence="2">Liver</tissue>
    </source>
</reference>
<comment type="caution">
    <text evidence="2">The sequence shown here is derived from an EMBL/GenBank/DDBJ whole genome shotgun (WGS) entry which is preliminary data.</text>
</comment>
<dbReference type="Proteomes" id="UP001044222">
    <property type="component" value="Chromosome 9"/>
</dbReference>
<feature type="region of interest" description="Disordered" evidence="1">
    <location>
        <begin position="25"/>
        <end position="61"/>
    </location>
</feature>
<name>A0A9D3MB34_ANGAN</name>
<feature type="compositionally biased region" description="Basic and acidic residues" evidence="1">
    <location>
        <begin position="25"/>
        <end position="46"/>
    </location>
</feature>
<feature type="region of interest" description="Disordered" evidence="1">
    <location>
        <begin position="123"/>
        <end position="154"/>
    </location>
</feature>
<evidence type="ECO:0000313" key="2">
    <source>
        <dbReference type="EMBL" id="KAG5842348.1"/>
    </source>
</evidence>
<proteinExistence type="predicted"/>
<evidence type="ECO:0000313" key="3">
    <source>
        <dbReference type="Proteomes" id="UP001044222"/>
    </source>
</evidence>
<keyword evidence="3" id="KW-1185">Reference proteome</keyword>
<organism evidence="2 3">
    <name type="scientific">Anguilla anguilla</name>
    <name type="common">European freshwater eel</name>
    <name type="synonym">Muraena anguilla</name>
    <dbReference type="NCBI Taxonomy" id="7936"/>
    <lineage>
        <taxon>Eukaryota</taxon>
        <taxon>Metazoa</taxon>
        <taxon>Chordata</taxon>
        <taxon>Craniata</taxon>
        <taxon>Vertebrata</taxon>
        <taxon>Euteleostomi</taxon>
        <taxon>Actinopterygii</taxon>
        <taxon>Neopterygii</taxon>
        <taxon>Teleostei</taxon>
        <taxon>Anguilliformes</taxon>
        <taxon>Anguillidae</taxon>
        <taxon>Anguilla</taxon>
    </lineage>
</organism>